<dbReference type="RefSeq" id="WP_343774148.1">
    <property type="nucleotide sequence ID" value="NZ_BAAADV010000004.1"/>
</dbReference>
<keyword evidence="1" id="KW-1133">Transmembrane helix</keyword>
<feature type="transmembrane region" description="Helical" evidence="1">
    <location>
        <begin position="137"/>
        <end position="160"/>
    </location>
</feature>
<feature type="transmembrane region" description="Helical" evidence="1">
    <location>
        <begin position="278"/>
        <end position="300"/>
    </location>
</feature>
<keyword evidence="1" id="KW-0472">Membrane</keyword>
<dbReference type="Proteomes" id="UP001500420">
    <property type="component" value="Unassembled WGS sequence"/>
</dbReference>
<gene>
    <name evidence="3" type="ORF">GCM10009020_22820</name>
</gene>
<keyword evidence="4" id="KW-1185">Reference proteome</keyword>
<keyword evidence="1" id="KW-0812">Transmembrane</keyword>
<dbReference type="Pfam" id="PF01970">
    <property type="entry name" value="TctA"/>
    <property type="match status" value="1"/>
</dbReference>
<dbReference type="AlphaFoldDB" id="A0AAV3TAB1"/>
<dbReference type="EMBL" id="BAAADV010000004">
    <property type="protein sequence ID" value="GAA0674761.1"/>
    <property type="molecule type" value="Genomic_DNA"/>
</dbReference>
<dbReference type="PANTHER" id="PTHR42204:SF1">
    <property type="entry name" value="INTEGRAL MEMBRANE PROTEIN"/>
    <property type="match status" value="1"/>
</dbReference>
<dbReference type="PANTHER" id="PTHR42204">
    <property type="entry name" value="INTEGRAL MEMBRANE PROTEIN"/>
    <property type="match status" value="1"/>
</dbReference>
<feature type="transmembrane region" description="Helical" evidence="1">
    <location>
        <begin position="109"/>
        <end position="131"/>
    </location>
</feature>
<feature type="transmembrane region" description="Helical" evidence="1">
    <location>
        <begin position="240"/>
        <end position="266"/>
    </location>
</feature>
<dbReference type="InterPro" id="IPR002823">
    <property type="entry name" value="DUF112_TM"/>
</dbReference>
<comment type="caution">
    <text evidence="3">The sequence shown here is derived from an EMBL/GenBank/DDBJ whole genome shotgun (WGS) entry which is preliminary data.</text>
</comment>
<feature type="domain" description="DUF112" evidence="2">
    <location>
        <begin position="19"/>
        <end position="402"/>
    </location>
</feature>
<proteinExistence type="predicted"/>
<name>A0AAV3TAB1_9EURY</name>
<sequence>MEAMGVRAVVDPQLTALALAWVAGGAALGTVTGLVPGIHANNVALVLASVAPGLPGLPLGVGVGILSAGVVHTFVNVVPALALGVPDAETAATTLPGHRMVLAGRGEEAIRLSALGSGLAVVAAVPLAVPLTRGMTAAYPTLSANIAIVLGAVLAGLIAAENGFRSRAGGALAQASSGALGVVALDADPAAPLEAGGMLAPLFAGLFGAPVLLEAIDGGGVPRQTGAAVRSSRLRVALTALAGAISGAVVGYLPGISAAIAAVAVLACVPGGEDDRAYVVATSGVDTANAIFALVALVALGRPRSGVIVAFEQTQAPLTLAVLVPCVLLAGVVGFLVTLYVGDRYLGLVGRLDQRRLSIGVLGLLGVLSVLFAGRIGLVAFVVAAAIGLVPARAGARRVHLMGVLLVPLLLSSA</sequence>
<protein>
    <submittedName>
        <fullName evidence="3">Tripartite tricarboxylate transporter permease</fullName>
    </submittedName>
</protein>
<organism evidence="3 4">
    <name type="scientific">Natronoarchaeum mannanilyticum</name>
    <dbReference type="NCBI Taxonomy" id="926360"/>
    <lineage>
        <taxon>Archaea</taxon>
        <taxon>Methanobacteriati</taxon>
        <taxon>Methanobacteriota</taxon>
        <taxon>Stenosarchaea group</taxon>
        <taxon>Halobacteria</taxon>
        <taxon>Halobacteriales</taxon>
        <taxon>Natronoarchaeaceae</taxon>
    </lineage>
</organism>
<accession>A0AAV3TAB1</accession>
<reference evidence="3 4" key="1">
    <citation type="journal article" date="2019" name="Int. J. Syst. Evol. Microbiol.">
        <title>The Global Catalogue of Microorganisms (GCM) 10K type strain sequencing project: providing services to taxonomists for standard genome sequencing and annotation.</title>
        <authorList>
            <consortium name="The Broad Institute Genomics Platform"/>
            <consortium name="The Broad Institute Genome Sequencing Center for Infectious Disease"/>
            <person name="Wu L."/>
            <person name="Ma J."/>
        </authorList>
    </citation>
    <scope>NUCLEOTIDE SEQUENCE [LARGE SCALE GENOMIC DNA]</scope>
    <source>
        <strain evidence="3 4">JCM 16328</strain>
    </source>
</reference>
<evidence type="ECO:0000313" key="4">
    <source>
        <dbReference type="Proteomes" id="UP001500420"/>
    </source>
</evidence>
<evidence type="ECO:0000259" key="2">
    <source>
        <dbReference type="Pfam" id="PF01970"/>
    </source>
</evidence>
<evidence type="ECO:0000256" key="1">
    <source>
        <dbReference type="SAM" id="Phobius"/>
    </source>
</evidence>
<feature type="transmembrane region" description="Helical" evidence="1">
    <location>
        <begin position="361"/>
        <end position="390"/>
    </location>
</feature>
<feature type="transmembrane region" description="Helical" evidence="1">
    <location>
        <begin position="320"/>
        <end position="341"/>
    </location>
</feature>
<evidence type="ECO:0000313" key="3">
    <source>
        <dbReference type="EMBL" id="GAA0674761.1"/>
    </source>
</evidence>